<evidence type="ECO:0000313" key="5">
    <source>
        <dbReference type="RefSeq" id="XP_033359151.1"/>
    </source>
</evidence>
<feature type="signal peptide" evidence="2">
    <location>
        <begin position="1"/>
        <end position="20"/>
    </location>
</feature>
<evidence type="ECO:0000313" key="3">
    <source>
        <dbReference type="Proteomes" id="UP000504631"/>
    </source>
</evidence>
<dbReference type="GeneID" id="117238389"/>
<organism evidence="3 5">
    <name type="scientific">Bombus vosnesenskii</name>
    <dbReference type="NCBI Taxonomy" id="207650"/>
    <lineage>
        <taxon>Eukaryota</taxon>
        <taxon>Metazoa</taxon>
        <taxon>Ecdysozoa</taxon>
        <taxon>Arthropoda</taxon>
        <taxon>Hexapoda</taxon>
        <taxon>Insecta</taxon>
        <taxon>Pterygota</taxon>
        <taxon>Neoptera</taxon>
        <taxon>Endopterygota</taxon>
        <taxon>Hymenoptera</taxon>
        <taxon>Apocrita</taxon>
        <taxon>Aculeata</taxon>
        <taxon>Apoidea</taxon>
        <taxon>Anthophila</taxon>
        <taxon>Apidae</taxon>
        <taxon>Bombus</taxon>
        <taxon>Pyrobombus</taxon>
    </lineage>
</organism>
<gene>
    <name evidence="4 5" type="primary">LOC117238389</name>
</gene>
<reference evidence="4 5" key="1">
    <citation type="submission" date="2025-04" db="UniProtKB">
        <authorList>
            <consortium name="RefSeq"/>
        </authorList>
    </citation>
    <scope>IDENTIFICATION</scope>
    <source>
        <tissue evidence="4 5">Muscle</tissue>
    </source>
</reference>
<dbReference type="Proteomes" id="UP000504631">
    <property type="component" value="Unplaced"/>
</dbReference>
<dbReference type="AlphaFoldDB" id="A0A6J3L3Y8"/>
<evidence type="ECO:0000313" key="4">
    <source>
        <dbReference type="RefSeq" id="XP_033359150.1"/>
    </source>
</evidence>
<feature type="chain" id="PRO_5044643945" evidence="2">
    <location>
        <begin position="21"/>
        <end position="204"/>
    </location>
</feature>
<evidence type="ECO:0000256" key="1">
    <source>
        <dbReference type="SAM" id="MobiDB-lite"/>
    </source>
</evidence>
<dbReference type="RefSeq" id="XP_033359150.1">
    <property type="nucleotide sequence ID" value="XM_033503259.1"/>
</dbReference>
<accession>A0A6J3L3Y8</accession>
<feature type="compositionally biased region" description="Polar residues" evidence="1">
    <location>
        <begin position="147"/>
        <end position="164"/>
    </location>
</feature>
<keyword evidence="3" id="KW-1185">Reference proteome</keyword>
<protein>
    <submittedName>
        <fullName evidence="4 5">Uncharacterized protein LOC117238389</fullName>
    </submittedName>
</protein>
<keyword evidence="2" id="KW-0732">Signal</keyword>
<feature type="region of interest" description="Disordered" evidence="1">
    <location>
        <begin position="146"/>
        <end position="170"/>
    </location>
</feature>
<sequence>MFTTTVFVFTLNALWMMCQAVPLLDMRNSLEQNVLDAVVSSACSSNGGCWKWLPMQEVQKDIPLTPEDLPISKMDIRRETSSLDPNTIIETWGDSSPPLNRKVHQLSLANKQIGNRLSKKDMSRSWGAGGMPFSILYMNPYSPRGNYASTSQQQDLGKTESTTPPIIHPNTRIAVRNGSSTQQRRQYSIIPQLFISYGWGPFGK</sequence>
<evidence type="ECO:0000256" key="2">
    <source>
        <dbReference type="SAM" id="SignalP"/>
    </source>
</evidence>
<name>A0A6J3L3Y8_9HYME</name>
<proteinExistence type="predicted"/>
<dbReference type="RefSeq" id="XP_033359151.1">
    <property type="nucleotide sequence ID" value="XM_033503260.1"/>
</dbReference>
<dbReference type="KEGG" id="bvk:117238389"/>